<evidence type="ECO:0000256" key="1">
    <source>
        <dbReference type="ARBA" id="ARBA00005534"/>
    </source>
</evidence>
<dbReference type="Proteomes" id="UP000194003">
    <property type="component" value="Unassembled WGS sequence"/>
</dbReference>
<dbReference type="AlphaFoldDB" id="A0A1Y2JZV3"/>
<comment type="caution">
    <text evidence="2">The sequence shown here is derived from an EMBL/GenBank/DDBJ whole genome shotgun (WGS) entry which is preliminary data.</text>
</comment>
<dbReference type="PANTHER" id="PTHR30615:SF8">
    <property type="entry name" value="UPF0047 PROTEIN C4A8.02C"/>
    <property type="match status" value="1"/>
</dbReference>
<dbReference type="NCBIfam" id="TIGR00149">
    <property type="entry name" value="TIGR00149_YjbQ"/>
    <property type="match status" value="1"/>
</dbReference>
<dbReference type="Gene3D" id="2.60.120.460">
    <property type="entry name" value="YjbQ-like"/>
    <property type="match status" value="1"/>
</dbReference>
<keyword evidence="3" id="KW-1185">Reference proteome</keyword>
<protein>
    <recommendedName>
        <fullName evidence="4">Secondary thiamine-phosphate synthase enzyme</fullName>
    </recommendedName>
</protein>
<dbReference type="Pfam" id="PF01894">
    <property type="entry name" value="YjbQ"/>
    <property type="match status" value="1"/>
</dbReference>
<dbReference type="InterPro" id="IPR001602">
    <property type="entry name" value="UPF0047_YjbQ-like"/>
</dbReference>
<dbReference type="EMBL" id="LVJN01000021">
    <property type="protein sequence ID" value="OSM00386.1"/>
    <property type="molecule type" value="Genomic_DNA"/>
</dbReference>
<evidence type="ECO:0000313" key="2">
    <source>
        <dbReference type="EMBL" id="OSM00386.1"/>
    </source>
</evidence>
<sequence length="128" mass="14077">MKIPTPKAQCFVDITDEVARVVAQSGVKEGVCHLFIPHTTAGVTLNENCDPDVQRDMLKILESVVPTHGDYRHAEGNSHSHVKASLMGASQTLIITEGRIVIGRWQGIYLAEFDGPRTRQTVIKIVTD</sequence>
<gene>
    <name evidence="2" type="ORF">MAIT1_00893</name>
</gene>
<reference evidence="2 3" key="1">
    <citation type="journal article" date="2016" name="BMC Genomics">
        <title>Combined genomic and structural analyses of a cultured magnetotactic bacterium reveals its niche adaptation to a dynamic environment.</title>
        <authorList>
            <person name="Araujo A.C."/>
            <person name="Morillo V."/>
            <person name="Cypriano J."/>
            <person name="Teixeira L.C."/>
            <person name="Leao P."/>
            <person name="Lyra S."/>
            <person name="Almeida L.G."/>
            <person name="Bazylinski D.A."/>
            <person name="Vasconcellos A.T."/>
            <person name="Abreu F."/>
            <person name="Lins U."/>
        </authorList>
    </citation>
    <scope>NUCLEOTIDE SEQUENCE [LARGE SCALE GENOMIC DNA]</scope>
    <source>
        <strain evidence="2 3">IT-1</strain>
    </source>
</reference>
<dbReference type="PIRSF" id="PIRSF004681">
    <property type="entry name" value="UCP004681"/>
    <property type="match status" value="1"/>
</dbReference>
<name>A0A1Y2JZV3_9PROT</name>
<accession>A0A1Y2JZV3</accession>
<dbReference type="SUPFAM" id="SSF111038">
    <property type="entry name" value="YjbQ-like"/>
    <property type="match status" value="1"/>
</dbReference>
<comment type="similarity">
    <text evidence="1">Belongs to the UPF0047 family.</text>
</comment>
<proteinExistence type="inferred from homology"/>
<dbReference type="STRING" id="1434232.MAIT1_00893"/>
<organism evidence="2 3">
    <name type="scientific">Magnetofaba australis IT-1</name>
    <dbReference type="NCBI Taxonomy" id="1434232"/>
    <lineage>
        <taxon>Bacteria</taxon>
        <taxon>Pseudomonadati</taxon>
        <taxon>Pseudomonadota</taxon>
        <taxon>Magnetococcia</taxon>
        <taxon>Magnetococcales</taxon>
        <taxon>Magnetococcaceae</taxon>
        <taxon>Magnetofaba</taxon>
    </lineage>
</organism>
<dbReference type="InterPro" id="IPR035917">
    <property type="entry name" value="YjbQ-like_sf"/>
</dbReference>
<evidence type="ECO:0000313" key="3">
    <source>
        <dbReference type="Proteomes" id="UP000194003"/>
    </source>
</evidence>
<evidence type="ECO:0008006" key="4">
    <source>
        <dbReference type="Google" id="ProtNLM"/>
    </source>
</evidence>
<dbReference type="PANTHER" id="PTHR30615">
    <property type="entry name" value="UNCHARACTERIZED PROTEIN YJBQ-RELATED"/>
    <property type="match status" value="1"/>
</dbReference>